<comment type="similarity">
    <text evidence="1">Belongs to the Cu-Zn superoxide dismutase family.</text>
</comment>
<dbReference type="RefSeq" id="WP_340934495.1">
    <property type="nucleotide sequence ID" value="NZ_CP150496.1"/>
</dbReference>
<proteinExistence type="inferred from homology"/>
<feature type="domain" description="Superoxide dismutase copper/zinc binding" evidence="4">
    <location>
        <begin position="39"/>
        <end position="170"/>
    </location>
</feature>
<dbReference type="Gene3D" id="2.60.40.200">
    <property type="entry name" value="Superoxide dismutase, copper/zinc binding domain"/>
    <property type="match status" value="1"/>
</dbReference>
<gene>
    <name evidence="5" type="ORF">WG950_04830</name>
</gene>
<evidence type="ECO:0000313" key="5">
    <source>
        <dbReference type="EMBL" id="WYW56578.1"/>
    </source>
</evidence>
<dbReference type="InterPro" id="IPR024134">
    <property type="entry name" value="SOD_Cu/Zn_/chaperone"/>
</dbReference>
<dbReference type="Pfam" id="PF00080">
    <property type="entry name" value="Sod_Cu"/>
    <property type="match status" value="1"/>
</dbReference>
<dbReference type="SUPFAM" id="SSF49329">
    <property type="entry name" value="Cu,Zn superoxide dismutase-like"/>
    <property type="match status" value="1"/>
</dbReference>
<evidence type="ECO:0000256" key="2">
    <source>
        <dbReference type="SAM" id="MobiDB-lite"/>
    </source>
</evidence>
<dbReference type="InterPro" id="IPR001424">
    <property type="entry name" value="SOD_Cu_Zn_dom"/>
</dbReference>
<dbReference type="InterPro" id="IPR036423">
    <property type="entry name" value="SOD-like_Cu/Zn_dom_sf"/>
</dbReference>
<dbReference type="PROSITE" id="PS51257">
    <property type="entry name" value="PROKAR_LIPOPROTEIN"/>
    <property type="match status" value="1"/>
</dbReference>
<dbReference type="CDD" id="cd00305">
    <property type="entry name" value="Cu-Zn_Superoxide_Dismutase"/>
    <property type="match status" value="1"/>
</dbReference>
<dbReference type="PANTHER" id="PTHR10003">
    <property type="entry name" value="SUPEROXIDE DISMUTASE CU-ZN -RELATED"/>
    <property type="match status" value="1"/>
</dbReference>
<keyword evidence="3" id="KW-0732">Signal</keyword>
<evidence type="ECO:0000259" key="4">
    <source>
        <dbReference type="Pfam" id="PF00080"/>
    </source>
</evidence>
<accession>A0ABZ2TTX0</accession>
<evidence type="ECO:0000256" key="1">
    <source>
        <dbReference type="ARBA" id="ARBA00010457"/>
    </source>
</evidence>
<feature type="region of interest" description="Disordered" evidence="2">
    <location>
        <begin position="150"/>
        <end position="173"/>
    </location>
</feature>
<feature type="chain" id="PRO_5046252908" evidence="3">
    <location>
        <begin position="28"/>
        <end position="173"/>
    </location>
</feature>
<protein>
    <submittedName>
        <fullName evidence="5">Superoxide dismutase family protein</fullName>
    </submittedName>
</protein>
<evidence type="ECO:0000313" key="6">
    <source>
        <dbReference type="Proteomes" id="UP001491088"/>
    </source>
</evidence>
<feature type="signal peptide" evidence="3">
    <location>
        <begin position="1"/>
        <end position="27"/>
    </location>
</feature>
<reference evidence="5 6" key="1">
    <citation type="submission" date="2024-03" db="EMBL/GenBank/DDBJ databases">
        <authorList>
            <person name="Cao K."/>
        </authorList>
    </citation>
    <scope>NUCLEOTIDE SEQUENCE [LARGE SCALE GENOMIC DNA]</scope>
    <source>
        <strain evidence="5 6">MCCC 1K00696</strain>
    </source>
</reference>
<dbReference type="Proteomes" id="UP001491088">
    <property type="component" value="Chromosome"/>
</dbReference>
<dbReference type="EMBL" id="CP150496">
    <property type="protein sequence ID" value="WYW56578.1"/>
    <property type="molecule type" value="Genomic_DNA"/>
</dbReference>
<organism evidence="5 6">
    <name type="scientific">Polaribacter marinaquae</name>
    <dbReference type="NCBI Taxonomy" id="1642819"/>
    <lineage>
        <taxon>Bacteria</taxon>
        <taxon>Pseudomonadati</taxon>
        <taxon>Bacteroidota</taxon>
        <taxon>Flavobacteriia</taxon>
        <taxon>Flavobacteriales</taxon>
        <taxon>Flavobacteriaceae</taxon>
    </lineage>
</organism>
<name>A0ABZ2TTX0_9FLAO</name>
<evidence type="ECO:0000256" key="3">
    <source>
        <dbReference type="SAM" id="SignalP"/>
    </source>
</evidence>
<sequence>MKYFKKTSLFLLTIIILSACSSNPKKAVAVISPKSGSDISGTVTFIEQDGIVTMKAEVKGLSKGNHAIHIHKIADCSSDDGKSAGGHWNPTEKNHGKWLQDPFHIGDIGNLVVDETGKGSIERKTDLWAVGGENDLKNVVGHAIIIHQGPDDFSSQPSGAAGARIGCGEITRK</sequence>
<keyword evidence="6" id="KW-1185">Reference proteome</keyword>